<dbReference type="VEuPathDB" id="FungiDB:VP01_7662g1"/>
<name>A0A0L6UCL4_9BASI</name>
<feature type="non-terminal residue" evidence="1">
    <location>
        <position position="67"/>
    </location>
</feature>
<dbReference type="OrthoDB" id="2518918at2759"/>
<protein>
    <submittedName>
        <fullName evidence="1">Uncharacterized protein</fullName>
    </submittedName>
</protein>
<organism evidence="1 2">
    <name type="scientific">Puccinia sorghi</name>
    <dbReference type="NCBI Taxonomy" id="27349"/>
    <lineage>
        <taxon>Eukaryota</taxon>
        <taxon>Fungi</taxon>
        <taxon>Dikarya</taxon>
        <taxon>Basidiomycota</taxon>
        <taxon>Pucciniomycotina</taxon>
        <taxon>Pucciniomycetes</taxon>
        <taxon>Pucciniales</taxon>
        <taxon>Pucciniaceae</taxon>
        <taxon>Puccinia</taxon>
    </lineage>
</organism>
<evidence type="ECO:0000313" key="1">
    <source>
        <dbReference type="EMBL" id="KNZ45962.1"/>
    </source>
</evidence>
<accession>A0A0L6UCL4</accession>
<gene>
    <name evidence="1" type="ORF">VP01_7662g1</name>
</gene>
<keyword evidence="2" id="KW-1185">Reference proteome</keyword>
<dbReference type="AlphaFoldDB" id="A0A0L6UCL4"/>
<sequence length="67" mass="7618">MTDGTPIDHHPTQNEMIASLSAQVPPHAPADKSYSDNVMRQFIKSLIKFYREVNPRKPTLLFDGSNY</sequence>
<reference evidence="1 2" key="1">
    <citation type="submission" date="2015-08" db="EMBL/GenBank/DDBJ databases">
        <title>Next Generation Sequencing and Analysis of the Genome of Puccinia sorghi L Schw, the Causal Agent of Maize Common Rust.</title>
        <authorList>
            <person name="Rochi L."/>
            <person name="Burguener G."/>
            <person name="Darino M."/>
            <person name="Turjanski A."/>
            <person name="Kreff E."/>
            <person name="Dieguez M.J."/>
            <person name="Sacco F."/>
        </authorList>
    </citation>
    <scope>NUCLEOTIDE SEQUENCE [LARGE SCALE GENOMIC DNA]</scope>
    <source>
        <strain evidence="1 2">RO10H11247</strain>
    </source>
</reference>
<dbReference type="EMBL" id="LAVV01013119">
    <property type="protein sequence ID" value="KNZ45962.1"/>
    <property type="molecule type" value="Genomic_DNA"/>
</dbReference>
<comment type="caution">
    <text evidence="1">The sequence shown here is derived from an EMBL/GenBank/DDBJ whole genome shotgun (WGS) entry which is preliminary data.</text>
</comment>
<dbReference type="Proteomes" id="UP000037035">
    <property type="component" value="Unassembled WGS sequence"/>
</dbReference>
<proteinExistence type="predicted"/>
<evidence type="ECO:0000313" key="2">
    <source>
        <dbReference type="Proteomes" id="UP000037035"/>
    </source>
</evidence>